<dbReference type="PANTHER" id="PTHR40396:SF1">
    <property type="entry name" value="ATPASE AAA-TYPE CORE DOMAIN-CONTAINING PROTEIN"/>
    <property type="match status" value="1"/>
</dbReference>
<dbReference type="EMBL" id="JAUCGM010000848">
    <property type="protein sequence ID" value="MDM8563749.1"/>
    <property type="molecule type" value="Genomic_DNA"/>
</dbReference>
<dbReference type="Pfam" id="PF13304">
    <property type="entry name" value="AAA_21"/>
    <property type="match status" value="1"/>
</dbReference>
<organism evidence="2 3">
    <name type="scientific">Candidatus Marithioploca araucensis</name>
    <dbReference type="NCBI Taxonomy" id="70273"/>
    <lineage>
        <taxon>Bacteria</taxon>
        <taxon>Pseudomonadati</taxon>
        <taxon>Pseudomonadota</taxon>
        <taxon>Gammaproteobacteria</taxon>
        <taxon>Thiotrichales</taxon>
        <taxon>Thiotrichaceae</taxon>
        <taxon>Candidatus Marithioploca</taxon>
    </lineage>
</organism>
<reference evidence="2" key="1">
    <citation type="submission" date="2023-06" db="EMBL/GenBank/DDBJ databases">
        <title>Uncultivated large filamentous bacteria from sulfidic sediments reveal new species and different genomic features in energy metabolism and defense.</title>
        <authorList>
            <person name="Fonseca A."/>
        </authorList>
    </citation>
    <scope>NUCLEOTIDE SEQUENCE</scope>
    <source>
        <strain evidence="2">HSG4</strain>
    </source>
</reference>
<name>A0ABT7VW00_9GAMM</name>
<dbReference type="InterPro" id="IPR003959">
    <property type="entry name" value="ATPase_AAA_core"/>
</dbReference>
<protein>
    <submittedName>
        <fullName evidence="2">AAA family ATPase</fullName>
    </submittedName>
</protein>
<dbReference type="PANTHER" id="PTHR40396">
    <property type="entry name" value="ATPASE-LIKE PROTEIN"/>
    <property type="match status" value="1"/>
</dbReference>
<sequence>CKDYAVKTNLTFAERYLSEGHKISLLKNELEDHKVREKIQPHLKIADVGIEEIQISSEKQAIFMHKIEDKLAPFESHLESAGTLEFLLKLSYFLSALEEGAVFVVDEIELKLHQNLVAYLLGLFKNKTANKHGAQLICSFHNSYFMEFLEPEQLWFAEKNDQGETELFSAAAFTDIKDLYEKDLEMLYRVGRFGAKPREI</sequence>
<feature type="domain" description="ATPase AAA-type core" evidence="1">
    <location>
        <begin position="27"/>
        <end position="147"/>
    </location>
</feature>
<dbReference type="Proteomes" id="UP001171945">
    <property type="component" value="Unassembled WGS sequence"/>
</dbReference>
<evidence type="ECO:0000313" key="2">
    <source>
        <dbReference type="EMBL" id="MDM8563749.1"/>
    </source>
</evidence>
<accession>A0ABT7VW00</accession>
<evidence type="ECO:0000259" key="1">
    <source>
        <dbReference type="Pfam" id="PF13304"/>
    </source>
</evidence>
<keyword evidence="3" id="KW-1185">Reference proteome</keyword>
<feature type="non-terminal residue" evidence="2">
    <location>
        <position position="1"/>
    </location>
</feature>
<gene>
    <name evidence="2" type="ORF">QUF54_10390</name>
</gene>
<comment type="caution">
    <text evidence="2">The sequence shown here is derived from an EMBL/GenBank/DDBJ whole genome shotgun (WGS) entry which is preliminary data.</text>
</comment>
<proteinExistence type="predicted"/>
<evidence type="ECO:0000313" key="3">
    <source>
        <dbReference type="Proteomes" id="UP001171945"/>
    </source>
</evidence>
<dbReference type="Gene3D" id="3.40.50.300">
    <property type="entry name" value="P-loop containing nucleotide triphosphate hydrolases"/>
    <property type="match status" value="1"/>
</dbReference>
<dbReference type="InterPro" id="IPR027417">
    <property type="entry name" value="P-loop_NTPase"/>
</dbReference>